<feature type="region of interest" description="Disordered" evidence="1">
    <location>
        <begin position="354"/>
        <end position="377"/>
    </location>
</feature>
<proteinExistence type="predicted"/>
<dbReference type="SUPFAM" id="SSF54928">
    <property type="entry name" value="RNA-binding domain, RBD"/>
    <property type="match status" value="1"/>
</dbReference>
<keyword evidence="4" id="KW-1185">Reference proteome</keyword>
<feature type="compositionally biased region" description="Polar residues" evidence="1">
    <location>
        <begin position="7"/>
        <end position="22"/>
    </location>
</feature>
<evidence type="ECO:0000259" key="2">
    <source>
        <dbReference type="PROSITE" id="PS50882"/>
    </source>
</evidence>
<dbReference type="Pfam" id="PF04146">
    <property type="entry name" value="YTH"/>
    <property type="match status" value="1"/>
</dbReference>
<feature type="region of interest" description="Disordered" evidence="1">
    <location>
        <begin position="244"/>
        <end position="278"/>
    </location>
</feature>
<feature type="domain" description="YTH" evidence="2">
    <location>
        <begin position="426"/>
        <end position="642"/>
    </location>
</feature>
<dbReference type="Pfam" id="PF25701">
    <property type="entry name" value="RRM_YTH1"/>
    <property type="match status" value="1"/>
</dbReference>
<dbReference type="InterPro" id="IPR035979">
    <property type="entry name" value="RBD_domain_sf"/>
</dbReference>
<feature type="region of interest" description="Disordered" evidence="1">
    <location>
        <begin position="549"/>
        <end position="587"/>
    </location>
</feature>
<dbReference type="Gene3D" id="3.10.590.10">
    <property type="entry name" value="ph1033 like domains"/>
    <property type="match status" value="2"/>
</dbReference>
<dbReference type="CDD" id="cd21134">
    <property type="entry name" value="YTH"/>
    <property type="match status" value="1"/>
</dbReference>
<feature type="compositionally biased region" description="Polar residues" evidence="1">
    <location>
        <begin position="32"/>
        <end position="44"/>
    </location>
</feature>
<dbReference type="Proteomes" id="UP001281003">
    <property type="component" value="Unassembled WGS sequence"/>
</dbReference>
<gene>
    <name evidence="3" type="ORF">B0T20DRAFT_226773</name>
</gene>
<dbReference type="InterPro" id="IPR000504">
    <property type="entry name" value="RRM_dom"/>
</dbReference>
<dbReference type="InterPro" id="IPR007275">
    <property type="entry name" value="YTH_domain"/>
</dbReference>
<dbReference type="PROSITE" id="PS50882">
    <property type="entry name" value="YTH"/>
    <property type="match status" value="1"/>
</dbReference>
<dbReference type="Gene3D" id="3.30.70.330">
    <property type="match status" value="1"/>
</dbReference>
<name>A0AAE0PCZ5_SORBR</name>
<dbReference type="InterPro" id="IPR045168">
    <property type="entry name" value="YTH_prot"/>
</dbReference>
<dbReference type="PANTHER" id="PTHR12357:SF3">
    <property type="entry name" value="YTH DOMAIN-CONTAINING PROTEIN 1"/>
    <property type="match status" value="1"/>
</dbReference>
<dbReference type="GO" id="GO:0000398">
    <property type="term" value="P:mRNA splicing, via spliceosome"/>
    <property type="evidence" value="ECO:0007669"/>
    <property type="project" value="TreeGrafter"/>
</dbReference>
<reference evidence="3" key="2">
    <citation type="submission" date="2023-07" db="EMBL/GenBank/DDBJ databases">
        <authorList>
            <consortium name="Lawrence Berkeley National Laboratory"/>
            <person name="Haridas S."/>
            <person name="Hensen N."/>
            <person name="Bonometti L."/>
            <person name="Westerberg I."/>
            <person name="Brannstrom I.O."/>
            <person name="Guillou S."/>
            <person name="Cros-Aarteil S."/>
            <person name="Calhoun S."/>
            <person name="Kuo A."/>
            <person name="Mondo S."/>
            <person name="Pangilinan J."/>
            <person name="Riley R."/>
            <person name="LaButti K."/>
            <person name="Andreopoulos B."/>
            <person name="Lipzen A."/>
            <person name="Chen C."/>
            <person name="Yanf M."/>
            <person name="Daum C."/>
            <person name="Ng V."/>
            <person name="Clum A."/>
            <person name="Steindorff A."/>
            <person name="Ohm R."/>
            <person name="Martin F."/>
            <person name="Silar P."/>
            <person name="Natvig D."/>
            <person name="Lalanne C."/>
            <person name="Gautier V."/>
            <person name="Ament-velasquez S.L."/>
            <person name="Kruys A."/>
            <person name="Hutchinson M.I."/>
            <person name="Powell A.J."/>
            <person name="Barry K."/>
            <person name="Miller A.N."/>
            <person name="Grigoriev I.V."/>
            <person name="Debuchy R."/>
            <person name="Gladieux P."/>
            <person name="Thoren M.H."/>
            <person name="Johannesson H."/>
        </authorList>
    </citation>
    <scope>NUCLEOTIDE SEQUENCE</scope>
    <source>
        <strain evidence="3">FGSC 1904</strain>
    </source>
</reference>
<dbReference type="GO" id="GO:0003729">
    <property type="term" value="F:mRNA binding"/>
    <property type="evidence" value="ECO:0007669"/>
    <property type="project" value="TreeGrafter"/>
</dbReference>
<dbReference type="GO" id="GO:1990247">
    <property type="term" value="F:N6-methyladenosine-containing RNA reader activity"/>
    <property type="evidence" value="ECO:0007669"/>
    <property type="project" value="TreeGrafter"/>
</dbReference>
<accession>A0AAE0PCZ5</accession>
<comment type="caution">
    <text evidence="3">The sequence shown here is derived from an EMBL/GenBank/DDBJ whole genome shotgun (WGS) entry which is preliminary data.</text>
</comment>
<evidence type="ECO:0000313" key="3">
    <source>
        <dbReference type="EMBL" id="KAK3397678.1"/>
    </source>
</evidence>
<dbReference type="InterPro" id="IPR057720">
    <property type="entry name" value="RRM_YTH1"/>
</dbReference>
<dbReference type="AlphaFoldDB" id="A0AAE0PCZ5"/>
<feature type="region of interest" description="Disordered" evidence="1">
    <location>
        <begin position="1"/>
        <end position="86"/>
    </location>
</feature>
<dbReference type="GO" id="GO:0005654">
    <property type="term" value="C:nucleoplasm"/>
    <property type="evidence" value="ECO:0007669"/>
    <property type="project" value="TreeGrafter"/>
</dbReference>
<dbReference type="GO" id="GO:0000381">
    <property type="term" value="P:regulation of alternative mRNA splicing, via spliceosome"/>
    <property type="evidence" value="ECO:0007669"/>
    <property type="project" value="TreeGrafter"/>
</dbReference>
<evidence type="ECO:0000313" key="4">
    <source>
        <dbReference type="Proteomes" id="UP001281003"/>
    </source>
</evidence>
<organism evidence="3 4">
    <name type="scientific">Sordaria brevicollis</name>
    <dbReference type="NCBI Taxonomy" id="83679"/>
    <lineage>
        <taxon>Eukaryota</taxon>
        <taxon>Fungi</taxon>
        <taxon>Dikarya</taxon>
        <taxon>Ascomycota</taxon>
        <taxon>Pezizomycotina</taxon>
        <taxon>Sordariomycetes</taxon>
        <taxon>Sordariomycetidae</taxon>
        <taxon>Sordariales</taxon>
        <taxon>Sordariaceae</taxon>
        <taxon>Sordaria</taxon>
    </lineage>
</organism>
<evidence type="ECO:0000256" key="1">
    <source>
        <dbReference type="SAM" id="MobiDB-lite"/>
    </source>
</evidence>
<dbReference type="PANTHER" id="PTHR12357">
    <property type="entry name" value="YTH YT521-B HOMOLOGY DOMAIN-CONTAINING"/>
    <property type="match status" value="1"/>
</dbReference>
<dbReference type="EMBL" id="JAUTDP010000007">
    <property type="protein sequence ID" value="KAK3397678.1"/>
    <property type="molecule type" value="Genomic_DNA"/>
</dbReference>
<sequence>MGDVRDQTTPSESTGSMESSTRPCMAPDSPLATANTASGQTGSESAVMCRPAGFQQQQQQQQQHHSNGTHVIPAKDTPSHHGAGRAGPFSMGFMASALPQQQYRPSPYIPGHQPGFNSFSGPGHLTSQMTMPHYGTQGSTPGWMGNQQQYYMSQHTGQYYGQPISPSPQVSLPHRAEYGYPSSAIIVGQQPHTNSAYFYQPGGFPTGQTAQAHGQAMPGIYATSTPGTQMGVTRSVLPQHGAQGASTAALFGQSNSSLDERRNLVRGPPRKPRQSGHAIWIGNLPPQTDLMELVHHVAKEAPGLESVFLISKSNCAFANFQDEETCSAAQKSLHDSKFQSVRLVSRLRKSTVEGASGITAPTGPAASMPPGNSTQNAGGPWEAVGGTMANGSKKPAVGVPTKDANAEEPKSNGALMPDGMAVEMKDRYFILKSLTTEDLELSVRTKVWATQSHNEERLNEAFKNADNLYLIFSANKSGEYFGYARMTSPIDDDPAAAIEFAPKAQPSSEVDLPKAIPTEATEFVPKGHIIDDSARGTIFWEVVREDDGADGNCQEQDGAATDAGLQGVSEDDMGSVKSTETGGGESKAWGKPFRLEWISTTRLPFHQTRGLRNAWNAGREVKIARDGTELPPQIGRKLIGLFNRAQNPRLIPAMARPPPLNTMVATTLPGVSALPMPAAGPMMAGYPPQLRPGYHHP</sequence>
<dbReference type="InterPro" id="IPR012677">
    <property type="entry name" value="Nucleotide-bd_a/b_plait_sf"/>
</dbReference>
<reference evidence="3" key="1">
    <citation type="journal article" date="2023" name="Mol. Phylogenet. Evol.">
        <title>Genome-scale phylogeny and comparative genomics of the fungal order Sordariales.</title>
        <authorList>
            <person name="Hensen N."/>
            <person name="Bonometti L."/>
            <person name="Westerberg I."/>
            <person name="Brannstrom I.O."/>
            <person name="Guillou S."/>
            <person name="Cros-Aarteil S."/>
            <person name="Calhoun S."/>
            <person name="Haridas S."/>
            <person name="Kuo A."/>
            <person name="Mondo S."/>
            <person name="Pangilinan J."/>
            <person name="Riley R."/>
            <person name="LaButti K."/>
            <person name="Andreopoulos B."/>
            <person name="Lipzen A."/>
            <person name="Chen C."/>
            <person name="Yan M."/>
            <person name="Daum C."/>
            <person name="Ng V."/>
            <person name="Clum A."/>
            <person name="Steindorff A."/>
            <person name="Ohm R.A."/>
            <person name="Martin F."/>
            <person name="Silar P."/>
            <person name="Natvig D.O."/>
            <person name="Lalanne C."/>
            <person name="Gautier V."/>
            <person name="Ament-Velasquez S.L."/>
            <person name="Kruys A."/>
            <person name="Hutchinson M.I."/>
            <person name="Powell A.J."/>
            <person name="Barry K."/>
            <person name="Miller A.N."/>
            <person name="Grigoriev I.V."/>
            <person name="Debuchy R."/>
            <person name="Gladieux P."/>
            <person name="Hiltunen Thoren M."/>
            <person name="Johannesson H."/>
        </authorList>
    </citation>
    <scope>NUCLEOTIDE SEQUENCE</scope>
    <source>
        <strain evidence="3">FGSC 1904</strain>
    </source>
</reference>
<protein>
    <submittedName>
        <fullName evidence="3">YT521-B-like domain-containing protein</fullName>
    </submittedName>
</protein>
<dbReference type="SMART" id="SM00360">
    <property type="entry name" value="RRM"/>
    <property type="match status" value="1"/>
</dbReference>
<feature type="region of interest" description="Disordered" evidence="1">
    <location>
        <begin position="392"/>
        <end position="417"/>
    </location>
</feature>